<accession>A0AAJ5W631</accession>
<reference evidence="3" key="1">
    <citation type="submission" date="2023-03" db="EMBL/GenBank/DDBJ databases">
        <title>Andean soil-derived lignocellulolytic bacterial consortium as a source of novel taxa and putative plastic-active enzymes.</title>
        <authorList>
            <person name="Diaz-Garcia L."/>
            <person name="Chuvochina M."/>
            <person name="Feuerriegel G."/>
            <person name="Bunk B."/>
            <person name="Sproer C."/>
            <person name="Streit W.R."/>
            <person name="Rodriguez L.M."/>
            <person name="Overmann J."/>
            <person name="Jimenez D.J."/>
        </authorList>
    </citation>
    <scope>NUCLEOTIDE SEQUENCE</scope>
    <source>
        <strain evidence="3">MAG 3858</strain>
    </source>
</reference>
<sequence length="349" mass="40889">MKKDSFLIELNNNWLEILVHFVGIAFIIGYQILMMTIWGMPPTEIGLLIFALEVLTFYVNFYFILPLLFVPDKAFTLAFRFSTLVIAHVILRNWISYPPSESIGFLNYLTSQKQMLITFWRLGYVVGIGSIISFFKTRTRLRDEKQKLELEKLAAIAERERIENTLILMQLNFHNMFNGLNYIKSHTEVELPHVAYTVHLFADTLRFSMLDIRNIKKITVTEEIQQIKNILEFHERISERKIFIDFKVSLDDDANVLSIPPSLLATLVDNMIRYAVLHDPVYPAILSIKVQRNCICFESFNYNKRSIIHGNGMGIKGVRSIMEYFYKGHYEFNIKPSKDNYEVYLKIEL</sequence>
<dbReference type="Proteomes" id="UP001214530">
    <property type="component" value="Chromosome"/>
</dbReference>
<dbReference type="PANTHER" id="PTHR34220">
    <property type="entry name" value="SENSOR HISTIDINE KINASE YPDA"/>
    <property type="match status" value="1"/>
</dbReference>
<evidence type="ECO:0000313" key="4">
    <source>
        <dbReference type="Proteomes" id="UP001214530"/>
    </source>
</evidence>
<organism evidence="3 4">
    <name type="scientific">Candidatus Pedobacter colombiensis</name>
    <dbReference type="NCBI Taxonomy" id="3121371"/>
    <lineage>
        <taxon>Bacteria</taxon>
        <taxon>Pseudomonadati</taxon>
        <taxon>Bacteroidota</taxon>
        <taxon>Sphingobacteriia</taxon>
        <taxon>Sphingobacteriales</taxon>
        <taxon>Sphingobacteriaceae</taxon>
        <taxon>Pedobacter</taxon>
    </lineage>
</organism>
<keyword evidence="1" id="KW-0175">Coiled coil</keyword>
<keyword evidence="2" id="KW-1133">Transmembrane helix</keyword>
<evidence type="ECO:0000256" key="1">
    <source>
        <dbReference type="SAM" id="Coils"/>
    </source>
</evidence>
<proteinExistence type="predicted"/>
<name>A0AAJ5W631_9SPHI</name>
<feature type="coiled-coil region" evidence="1">
    <location>
        <begin position="138"/>
        <end position="165"/>
    </location>
</feature>
<feature type="transmembrane region" description="Helical" evidence="2">
    <location>
        <begin position="115"/>
        <end position="135"/>
    </location>
</feature>
<feature type="transmembrane region" description="Helical" evidence="2">
    <location>
        <begin position="12"/>
        <end position="33"/>
    </location>
</feature>
<keyword evidence="2" id="KW-0812">Transmembrane</keyword>
<protein>
    <recommendedName>
        <fullName evidence="5">Histidine kinase</fullName>
    </recommendedName>
</protein>
<feature type="transmembrane region" description="Helical" evidence="2">
    <location>
        <begin position="45"/>
        <end position="70"/>
    </location>
</feature>
<dbReference type="AlphaFoldDB" id="A0AAJ5W631"/>
<evidence type="ECO:0000313" key="3">
    <source>
        <dbReference type="EMBL" id="WEK17921.1"/>
    </source>
</evidence>
<dbReference type="InterPro" id="IPR050640">
    <property type="entry name" value="Bact_2-comp_sensor_kinase"/>
</dbReference>
<feature type="transmembrane region" description="Helical" evidence="2">
    <location>
        <begin position="77"/>
        <end position="95"/>
    </location>
</feature>
<evidence type="ECO:0008006" key="5">
    <source>
        <dbReference type="Google" id="ProtNLM"/>
    </source>
</evidence>
<gene>
    <name evidence="3" type="ORF">P0Y49_14050</name>
</gene>
<dbReference type="PANTHER" id="PTHR34220:SF7">
    <property type="entry name" value="SENSOR HISTIDINE KINASE YPDA"/>
    <property type="match status" value="1"/>
</dbReference>
<keyword evidence="2" id="KW-0472">Membrane</keyword>
<dbReference type="EMBL" id="CP119313">
    <property type="protein sequence ID" value="WEK17921.1"/>
    <property type="molecule type" value="Genomic_DNA"/>
</dbReference>
<evidence type="ECO:0000256" key="2">
    <source>
        <dbReference type="SAM" id="Phobius"/>
    </source>
</evidence>